<sequence>MLLKLIHLLLTLSLCLVCSDCNSNSEFNETSAILSIKSELAELRANQTLYHEELRLIRMELGQMKPVAYNAAETYGRNCAEVTATFKHNGIHEILIPTYSNLPFKVDCDTKTQGGGWTILLRRLNGSVDFHRNWTEYKNGFGDIDGEFFLGLDKVHALTADKPQEVIFILEDFQNDVRYEMYDEFAIGDELAAYALHTLGKPSGTAGDSFSYHRGHKFTTLDRHNDVNGKNCAELYTGAWWYNKCHGR</sequence>
<comment type="caution">
    <text evidence="3">The sequence shown here is derived from an EMBL/GenBank/DDBJ whole genome shotgun (WGS) entry which is preliminary data.</text>
</comment>
<organism evidence="3 4">
    <name type="scientific">Drosophila rubida</name>
    <dbReference type="NCBI Taxonomy" id="30044"/>
    <lineage>
        <taxon>Eukaryota</taxon>
        <taxon>Metazoa</taxon>
        <taxon>Ecdysozoa</taxon>
        <taxon>Arthropoda</taxon>
        <taxon>Hexapoda</taxon>
        <taxon>Insecta</taxon>
        <taxon>Pterygota</taxon>
        <taxon>Neoptera</taxon>
        <taxon>Endopterygota</taxon>
        <taxon>Diptera</taxon>
        <taxon>Brachycera</taxon>
        <taxon>Muscomorpha</taxon>
        <taxon>Ephydroidea</taxon>
        <taxon>Drosophilidae</taxon>
        <taxon>Drosophila</taxon>
    </lineage>
</organism>
<protein>
    <recommendedName>
        <fullName evidence="2">Fibrinogen C-terminal domain-containing protein</fullName>
    </recommendedName>
</protein>
<dbReference type="InterPro" id="IPR014716">
    <property type="entry name" value="Fibrinogen_a/b/g_C_1"/>
</dbReference>
<keyword evidence="1" id="KW-0732">Signal</keyword>
<gene>
    <name evidence="3" type="ORF">KR093_005625</name>
</gene>
<evidence type="ECO:0000259" key="2">
    <source>
        <dbReference type="PROSITE" id="PS51406"/>
    </source>
</evidence>
<dbReference type="CDD" id="cd00087">
    <property type="entry name" value="FReD"/>
    <property type="match status" value="1"/>
</dbReference>
<keyword evidence="4" id="KW-1185">Reference proteome</keyword>
<dbReference type="PROSITE" id="PS51406">
    <property type="entry name" value="FIBRINOGEN_C_2"/>
    <property type="match status" value="1"/>
</dbReference>
<dbReference type="Proteomes" id="UP001200034">
    <property type="component" value="Unassembled WGS sequence"/>
</dbReference>
<dbReference type="InterPro" id="IPR002181">
    <property type="entry name" value="Fibrinogen_a/b/g_C_dom"/>
</dbReference>
<dbReference type="SUPFAM" id="SSF56496">
    <property type="entry name" value="Fibrinogen C-terminal domain-like"/>
    <property type="match status" value="1"/>
</dbReference>
<dbReference type="InterPro" id="IPR036056">
    <property type="entry name" value="Fibrinogen-like_C"/>
</dbReference>
<dbReference type="InterPro" id="IPR050373">
    <property type="entry name" value="Fibrinogen_C-term_domain"/>
</dbReference>
<evidence type="ECO:0000256" key="1">
    <source>
        <dbReference type="SAM" id="SignalP"/>
    </source>
</evidence>
<evidence type="ECO:0000313" key="4">
    <source>
        <dbReference type="Proteomes" id="UP001200034"/>
    </source>
</evidence>
<dbReference type="PANTHER" id="PTHR19143">
    <property type="entry name" value="FIBRINOGEN/TENASCIN/ANGIOPOEITIN"/>
    <property type="match status" value="1"/>
</dbReference>
<dbReference type="EMBL" id="JAJJHW010001127">
    <property type="protein sequence ID" value="KAH8377465.1"/>
    <property type="molecule type" value="Genomic_DNA"/>
</dbReference>
<name>A0AAD4K4R3_9MUSC</name>
<dbReference type="Pfam" id="PF00147">
    <property type="entry name" value="Fibrinogen_C"/>
    <property type="match status" value="1"/>
</dbReference>
<feature type="chain" id="PRO_5042196001" description="Fibrinogen C-terminal domain-containing protein" evidence="1">
    <location>
        <begin position="22"/>
        <end position="248"/>
    </location>
</feature>
<accession>A0AAD4K4R3</accession>
<dbReference type="GO" id="GO:0005615">
    <property type="term" value="C:extracellular space"/>
    <property type="evidence" value="ECO:0007669"/>
    <property type="project" value="TreeGrafter"/>
</dbReference>
<dbReference type="SMART" id="SM00186">
    <property type="entry name" value="FBG"/>
    <property type="match status" value="1"/>
</dbReference>
<feature type="domain" description="Fibrinogen C-terminal" evidence="2">
    <location>
        <begin position="70"/>
        <end position="248"/>
    </location>
</feature>
<reference evidence="3" key="1">
    <citation type="journal article" date="2021" name="Mol. Ecol. Resour.">
        <title>Phylogenomic analyses of the genus Drosophila reveals genomic signals of climate adaptation.</title>
        <authorList>
            <person name="Li F."/>
            <person name="Rane R.V."/>
            <person name="Luria V."/>
            <person name="Xiong Z."/>
            <person name="Chen J."/>
            <person name="Li Z."/>
            <person name="Catullo R.A."/>
            <person name="Griffin P.C."/>
            <person name="Schiffer M."/>
            <person name="Pearce S."/>
            <person name="Lee S.F."/>
            <person name="McElroy K."/>
            <person name="Stocker A."/>
            <person name="Shirriffs J."/>
            <person name="Cockerell F."/>
            <person name="Coppin C."/>
            <person name="Sgro C.M."/>
            <person name="Karger A."/>
            <person name="Cain J.W."/>
            <person name="Weber J.A."/>
            <person name="Santpere G."/>
            <person name="Kirschner M.W."/>
            <person name="Hoffmann A.A."/>
            <person name="Oakeshott J.G."/>
            <person name="Zhang G."/>
        </authorList>
    </citation>
    <scope>NUCLEOTIDE SEQUENCE</scope>
    <source>
        <strain evidence="3">BGI-SZ-2011g</strain>
    </source>
</reference>
<dbReference type="AlphaFoldDB" id="A0AAD4K4R3"/>
<dbReference type="Gene3D" id="3.90.215.10">
    <property type="entry name" value="Gamma Fibrinogen, chain A, domain 1"/>
    <property type="match status" value="1"/>
</dbReference>
<feature type="signal peptide" evidence="1">
    <location>
        <begin position="1"/>
        <end position="21"/>
    </location>
</feature>
<evidence type="ECO:0000313" key="3">
    <source>
        <dbReference type="EMBL" id="KAH8377465.1"/>
    </source>
</evidence>
<proteinExistence type="predicted"/>